<dbReference type="eggNOG" id="ENOG50345VK">
    <property type="taxonomic scope" value="Bacteria"/>
</dbReference>
<dbReference type="OrthoDB" id="772781at2"/>
<dbReference type="KEGG" id="lby:Lbys_3271"/>
<dbReference type="EMBL" id="CP002305">
    <property type="protein sequence ID" value="ADQ18931.1"/>
    <property type="molecule type" value="Genomic_DNA"/>
</dbReference>
<proteinExistence type="predicted"/>
<sequence>MKTLILWLFILATCEAQRPTTPQIQGYTSGRTLNGLPLTLTGVPYAKMPGSVWRPDAQMVAELYMTYKVQGDHVLYANKTIKTTELRKDGSWEISGLDVQPHPEHLAGGKYLVAEQTSYSLFIYQRMGSKESFRWNAEVKGMNTLAYSPVPKIPPVKVRPIDKPILNPQPIPPKTNKG</sequence>
<dbReference type="RefSeq" id="WP_013409958.1">
    <property type="nucleotide sequence ID" value="NC_014655.1"/>
</dbReference>
<dbReference type="AlphaFoldDB" id="E4RWJ1"/>
<protein>
    <submittedName>
        <fullName evidence="1">Uncharacterized protein</fullName>
    </submittedName>
</protein>
<evidence type="ECO:0000313" key="1">
    <source>
        <dbReference type="EMBL" id="ADQ18931.1"/>
    </source>
</evidence>
<keyword evidence="2" id="KW-1185">Reference proteome</keyword>
<accession>E4RWJ1</accession>
<reference key="1">
    <citation type="submission" date="2010-11" db="EMBL/GenBank/DDBJ databases">
        <title>The complete genome of Leadbetterella byssophila DSM 17132.</title>
        <authorList>
            <consortium name="US DOE Joint Genome Institute (JGI-PGF)"/>
            <person name="Lucas S."/>
            <person name="Copeland A."/>
            <person name="Lapidus A."/>
            <person name="Glavina del Rio T."/>
            <person name="Dalin E."/>
            <person name="Tice H."/>
            <person name="Bruce D."/>
            <person name="Goodwin L."/>
            <person name="Pitluck S."/>
            <person name="Kyrpides N."/>
            <person name="Mavromatis K."/>
            <person name="Ivanova N."/>
            <person name="Teshima H."/>
            <person name="Brettin T."/>
            <person name="Detter J.C."/>
            <person name="Han C."/>
            <person name="Tapia R."/>
            <person name="Land M."/>
            <person name="Hauser L."/>
            <person name="Markowitz V."/>
            <person name="Cheng J.-F."/>
            <person name="Hugenholtz P."/>
            <person name="Woyke T."/>
            <person name="Wu D."/>
            <person name="Tindall B."/>
            <person name="Pomrenke H.G."/>
            <person name="Brambilla E."/>
            <person name="Klenk H.-P."/>
            <person name="Eisen J.A."/>
        </authorList>
    </citation>
    <scope>NUCLEOTIDE SEQUENCE [LARGE SCALE GENOMIC DNA]</scope>
    <source>
        <strain>DSM 17132</strain>
    </source>
</reference>
<evidence type="ECO:0000313" key="2">
    <source>
        <dbReference type="Proteomes" id="UP000007435"/>
    </source>
</evidence>
<organism evidence="1 2">
    <name type="scientific">Leadbetterella byssophila (strain DSM 17132 / JCM 16389 / KACC 11308 / NBRC 106382 / 4M15)</name>
    <dbReference type="NCBI Taxonomy" id="649349"/>
    <lineage>
        <taxon>Bacteria</taxon>
        <taxon>Pseudomonadati</taxon>
        <taxon>Bacteroidota</taxon>
        <taxon>Cytophagia</taxon>
        <taxon>Cytophagales</taxon>
        <taxon>Leadbetterellaceae</taxon>
        <taxon>Leadbetterella</taxon>
    </lineage>
</organism>
<dbReference type="HOGENOM" id="CLU_1508793_0_0_10"/>
<dbReference type="Proteomes" id="UP000007435">
    <property type="component" value="Chromosome"/>
</dbReference>
<reference evidence="1 2" key="2">
    <citation type="journal article" date="2011" name="Stand. Genomic Sci.">
        <title>Complete genome sequence of Leadbetterella byssophila type strain (4M15).</title>
        <authorList>
            <person name="Abt B."/>
            <person name="Teshima H."/>
            <person name="Lucas S."/>
            <person name="Lapidus A."/>
            <person name="Del Rio T.G."/>
            <person name="Nolan M."/>
            <person name="Tice H."/>
            <person name="Cheng J.F."/>
            <person name="Pitluck S."/>
            <person name="Liolios K."/>
            <person name="Pagani I."/>
            <person name="Ivanova N."/>
            <person name="Mavromatis K."/>
            <person name="Pati A."/>
            <person name="Tapia R."/>
            <person name="Han C."/>
            <person name="Goodwin L."/>
            <person name="Chen A."/>
            <person name="Palaniappan K."/>
            <person name="Land M."/>
            <person name="Hauser L."/>
            <person name="Chang Y.J."/>
            <person name="Jeffries C.D."/>
            <person name="Rohde M."/>
            <person name="Goker M."/>
            <person name="Tindall B.J."/>
            <person name="Detter J.C."/>
            <person name="Woyke T."/>
            <person name="Bristow J."/>
            <person name="Eisen J.A."/>
            <person name="Markowitz V."/>
            <person name="Hugenholtz P."/>
            <person name="Klenk H.P."/>
            <person name="Kyrpides N.C."/>
        </authorList>
    </citation>
    <scope>NUCLEOTIDE SEQUENCE [LARGE SCALE GENOMIC DNA]</scope>
    <source>
        <strain evidence="2">DSM 17132 / JCM 16389 / KACC 11308 / NBRC 106382 / 4M15</strain>
    </source>
</reference>
<gene>
    <name evidence="1" type="ordered locus">Lbys_3271</name>
</gene>
<name>E4RWJ1_LEAB4</name>